<evidence type="ECO:0000256" key="3">
    <source>
        <dbReference type="ARBA" id="ARBA00022452"/>
    </source>
</evidence>
<keyword evidence="4" id="KW-0812">Transmembrane</keyword>
<name>A0A7G6VX83_9SPHN</name>
<dbReference type="InterPro" id="IPR037066">
    <property type="entry name" value="Plug_dom_sf"/>
</dbReference>
<comment type="subcellular location">
    <subcellularLocation>
        <location evidence="1">Cell outer membrane</location>
        <topology evidence="1">Multi-pass membrane protein</topology>
    </subcellularLocation>
</comment>
<dbReference type="AlphaFoldDB" id="A0A7G6VX83"/>
<keyword evidence="3" id="KW-1134">Transmembrane beta strand</keyword>
<dbReference type="GO" id="GO:0015344">
    <property type="term" value="F:siderophore uptake transmembrane transporter activity"/>
    <property type="evidence" value="ECO:0007669"/>
    <property type="project" value="TreeGrafter"/>
</dbReference>
<evidence type="ECO:0000256" key="4">
    <source>
        <dbReference type="ARBA" id="ARBA00022692"/>
    </source>
</evidence>
<dbReference type="Pfam" id="PF00593">
    <property type="entry name" value="TonB_dep_Rec_b-barrel"/>
    <property type="match status" value="1"/>
</dbReference>
<feature type="domain" description="TonB-dependent receptor-like beta-barrel" evidence="12">
    <location>
        <begin position="270"/>
        <end position="794"/>
    </location>
</feature>
<dbReference type="PANTHER" id="PTHR30069:SF29">
    <property type="entry name" value="HEMOGLOBIN AND HEMOGLOBIN-HAPTOGLOBIN-BINDING PROTEIN 1-RELATED"/>
    <property type="match status" value="1"/>
</dbReference>
<evidence type="ECO:0000256" key="11">
    <source>
        <dbReference type="SAM" id="SignalP"/>
    </source>
</evidence>
<evidence type="ECO:0000256" key="7">
    <source>
        <dbReference type="ARBA" id="ARBA00023136"/>
    </source>
</evidence>
<keyword evidence="5 11" id="KW-0732">Signal</keyword>
<dbReference type="PANTHER" id="PTHR30069">
    <property type="entry name" value="TONB-DEPENDENT OUTER MEMBRANE RECEPTOR"/>
    <property type="match status" value="1"/>
</dbReference>
<dbReference type="InterPro" id="IPR036942">
    <property type="entry name" value="Beta-barrel_TonB_sf"/>
</dbReference>
<evidence type="ECO:0000256" key="6">
    <source>
        <dbReference type="ARBA" id="ARBA00023077"/>
    </source>
</evidence>
<evidence type="ECO:0000256" key="1">
    <source>
        <dbReference type="ARBA" id="ARBA00004571"/>
    </source>
</evidence>
<feature type="chain" id="PRO_5028982993" evidence="11">
    <location>
        <begin position="31"/>
        <end position="832"/>
    </location>
</feature>
<evidence type="ECO:0000256" key="2">
    <source>
        <dbReference type="ARBA" id="ARBA00022448"/>
    </source>
</evidence>
<evidence type="ECO:0000256" key="10">
    <source>
        <dbReference type="SAM" id="MobiDB-lite"/>
    </source>
</evidence>
<dbReference type="GO" id="GO:0009279">
    <property type="term" value="C:cell outer membrane"/>
    <property type="evidence" value="ECO:0007669"/>
    <property type="project" value="UniProtKB-SubCell"/>
</dbReference>
<evidence type="ECO:0000256" key="5">
    <source>
        <dbReference type="ARBA" id="ARBA00022729"/>
    </source>
</evidence>
<dbReference type="Gene3D" id="2.170.130.10">
    <property type="entry name" value="TonB-dependent receptor, plug domain"/>
    <property type="match status" value="1"/>
</dbReference>
<evidence type="ECO:0000259" key="12">
    <source>
        <dbReference type="Pfam" id="PF00593"/>
    </source>
</evidence>
<evidence type="ECO:0000313" key="13">
    <source>
        <dbReference type="EMBL" id="QNE06348.1"/>
    </source>
</evidence>
<dbReference type="RefSeq" id="WP_185885350.1">
    <property type="nucleotide sequence ID" value="NZ_CP060052.1"/>
</dbReference>
<dbReference type="Proteomes" id="UP000515297">
    <property type="component" value="Chromosome"/>
</dbReference>
<dbReference type="EMBL" id="CP060052">
    <property type="protein sequence ID" value="QNE06348.1"/>
    <property type="molecule type" value="Genomic_DNA"/>
</dbReference>
<dbReference type="GO" id="GO:0044718">
    <property type="term" value="P:siderophore transmembrane transport"/>
    <property type="evidence" value="ECO:0007669"/>
    <property type="project" value="TreeGrafter"/>
</dbReference>
<feature type="region of interest" description="Disordered" evidence="10">
    <location>
        <begin position="648"/>
        <end position="669"/>
    </location>
</feature>
<keyword evidence="9" id="KW-0998">Cell outer membrane</keyword>
<keyword evidence="8 13" id="KW-0675">Receptor</keyword>
<dbReference type="Gene3D" id="2.40.170.20">
    <property type="entry name" value="TonB-dependent receptor, beta-barrel domain"/>
    <property type="match status" value="1"/>
</dbReference>
<keyword evidence="2" id="KW-0813">Transport</keyword>
<evidence type="ECO:0000313" key="14">
    <source>
        <dbReference type="Proteomes" id="UP000515297"/>
    </source>
</evidence>
<sequence>MRETPAMPRAHAFARAAVSLLAVAALPAAAAEAGTGDAAAADQQPAEPEEDAGTADDIIVTAPQVNRGSVDVPQAPVAVLDEDEILSIGASSLVELLEELAPQTGSGRGRGSGGRPAILVNGQRVSGFRELRNYPPEALARVEVLPEEAAIRFGFRPDQRVINFILKEQYASKGIELEYGVPGAGGYHTSEIEASVLSINGPNRLNLALEAEDGSLLTEGERGVSSYGYAPVFGDVDPADYRSLVADTRDLTLNGAWTRGFGENGTGGSLTVNGTITRSDSLSLNGPDTALLTDASGAAARRTLLSEALGRGARVRDSRSAGFELGTTFNKGVGDWDLTVTGRWVHDDTVSRSTAASDVSALQAAVLAGQVGIDAPAGDLLAFVPDQRSNASFSNTEDATSLATLTGRPLWLPAGQMAVTLQAGFDWSNIDSRSSDNPGFATDLTRGDANAGFTLGIPLTSRRDNVLAVVGDITLDLSGGFNRLSDFGTLYNWSAGLNWSPLEDLNLQVSHIYTERAPSLTQLGAPLLVTSGVTIFDIATGQTVLVDLVTGGNPDLVAEKQRDWKIGATYDLPFLRRSNLIVEYYDESSTDVSSGFPALTPSIENAFPGRVLRDADGNLVGIDQRPVTYARQDGRRLRYGIDISDRISAGEEDGEERGSGGGGPPGFGRGGRGGGHWGLALYHTVRFEQTVRIADGTPVLDLLEGESLTATPVARHELELSGRVFYKGFGARLSGDYLGGASIANTGGSGSSLSFAPIATFDLRLFADLEQQQALVEAVPFFKGSRVSLSVDNIFDAQQRVTDANGTVPVNYLPDFIDPAGRFFEIEFRKRF</sequence>
<dbReference type="InterPro" id="IPR000531">
    <property type="entry name" value="Beta-barrel_TonB"/>
</dbReference>
<gene>
    <name evidence="13" type="ORF">H4O24_07050</name>
</gene>
<feature type="compositionally biased region" description="Gly residues" evidence="10">
    <location>
        <begin position="659"/>
        <end position="669"/>
    </location>
</feature>
<dbReference type="SUPFAM" id="SSF56935">
    <property type="entry name" value="Porins"/>
    <property type="match status" value="1"/>
</dbReference>
<evidence type="ECO:0000256" key="9">
    <source>
        <dbReference type="ARBA" id="ARBA00023237"/>
    </source>
</evidence>
<evidence type="ECO:0000256" key="8">
    <source>
        <dbReference type="ARBA" id="ARBA00023170"/>
    </source>
</evidence>
<keyword evidence="7" id="KW-0472">Membrane</keyword>
<proteinExistence type="predicted"/>
<organism evidence="13 14">
    <name type="scientific">Croceicoccus marinus</name>
    <dbReference type="NCBI Taxonomy" id="450378"/>
    <lineage>
        <taxon>Bacteria</taxon>
        <taxon>Pseudomonadati</taxon>
        <taxon>Pseudomonadota</taxon>
        <taxon>Alphaproteobacteria</taxon>
        <taxon>Sphingomonadales</taxon>
        <taxon>Erythrobacteraceae</taxon>
        <taxon>Croceicoccus</taxon>
    </lineage>
</organism>
<feature type="signal peptide" evidence="11">
    <location>
        <begin position="1"/>
        <end position="30"/>
    </location>
</feature>
<accession>A0A7G6VX83</accession>
<protein>
    <submittedName>
        <fullName evidence="13">TonB-dependent receptor</fullName>
    </submittedName>
</protein>
<dbReference type="InterPro" id="IPR039426">
    <property type="entry name" value="TonB-dep_rcpt-like"/>
</dbReference>
<reference evidence="13 14" key="1">
    <citation type="submission" date="2020-08" db="EMBL/GenBank/DDBJ databases">
        <authorList>
            <person name="Liu G."/>
            <person name="Sun C."/>
        </authorList>
    </citation>
    <scope>NUCLEOTIDE SEQUENCE [LARGE SCALE GENOMIC DNA]</scope>
    <source>
        <strain evidence="13 14">OT19</strain>
    </source>
</reference>
<keyword evidence="6" id="KW-0798">TonB box</keyword>